<dbReference type="PANTHER" id="PTHR12919">
    <property type="entry name" value="30S RIBOSOMAL PROTEIN S16"/>
    <property type="match status" value="1"/>
</dbReference>
<dbReference type="EMBL" id="MFZV01000031">
    <property type="protein sequence ID" value="OGK31029.1"/>
    <property type="molecule type" value="Genomic_DNA"/>
</dbReference>
<keyword evidence="1 3" id="KW-0689">Ribosomal protein</keyword>
<sequence length="87" mass="10308">MAVTLRLMRFGKKRNPFYRIVAIDKRKKRDTKYIESIGVYDPMTNPLKLEINKERFEYWQKNGAEISDGLIKLLKSGKSKFINPKKD</sequence>
<dbReference type="Pfam" id="PF00886">
    <property type="entry name" value="Ribosomal_S16"/>
    <property type="match status" value="1"/>
</dbReference>
<comment type="caution">
    <text evidence="4">The sequence shown here is derived from an EMBL/GenBank/DDBJ whole genome shotgun (WGS) entry which is preliminary data.</text>
</comment>
<evidence type="ECO:0000313" key="4">
    <source>
        <dbReference type="EMBL" id="OGK31029.1"/>
    </source>
</evidence>
<dbReference type="HAMAP" id="MF_00385">
    <property type="entry name" value="Ribosomal_bS16"/>
    <property type="match status" value="1"/>
</dbReference>
<dbReference type="GO" id="GO:0005737">
    <property type="term" value="C:cytoplasm"/>
    <property type="evidence" value="ECO:0007669"/>
    <property type="project" value="UniProtKB-ARBA"/>
</dbReference>
<dbReference type="GO" id="GO:0003735">
    <property type="term" value="F:structural constituent of ribosome"/>
    <property type="evidence" value="ECO:0007669"/>
    <property type="project" value="InterPro"/>
</dbReference>
<proteinExistence type="inferred from homology"/>
<dbReference type="Proteomes" id="UP000177199">
    <property type="component" value="Unassembled WGS sequence"/>
</dbReference>
<accession>A0A1F7HII2</accession>
<dbReference type="Gene3D" id="3.30.1320.10">
    <property type="match status" value="1"/>
</dbReference>
<gene>
    <name evidence="3" type="primary">rpsP</name>
    <name evidence="4" type="ORF">A3F29_03175</name>
</gene>
<evidence type="ECO:0000256" key="1">
    <source>
        <dbReference type="ARBA" id="ARBA00022980"/>
    </source>
</evidence>
<dbReference type="PANTHER" id="PTHR12919:SF20">
    <property type="entry name" value="SMALL RIBOSOMAL SUBUNIT PROTEIN BS16M"/>
    <property type="match status" value="1"/>
</dbReference>
<evidence type="ECO:0000313" key="5">
    <source>
        <dbReference type="Proteomes" id="UP000177199"/>
    </source>
</evidence>
<dbReference type="NCBIfam" id="TIGR00002">
    <property type="entry name" value="S16"/>
    <property type="match status" value="1"/>
</dbReference>
<evidence type="ECO:0000256" key="2">
    <source>
        <dbReference type="ARBA" id="ARBA00023274"/>
    </source>
</evidence>
<organism evidence="4 5">
    <name type="scientific">Candidatus Roizmanbacteria bacterium RIFCSPHIGHO2_12_FULL_33_9</name>
    <dbReference type="NCBI Taxonomy" id="1802045"/>
    <lineage>
        <taxon>Bacteria</taxon>
        <taxon>Candidatus Roizmaniibacteriota</taxon>
    </lineage>
</organism>
<keyword evidence="2 3" id="KW-0687">Ribonucleoprotein</keyword>
<protein>
    <recommendedName>
        <fullName evidence="3">Small ribosomal subunit protein bS16</fullName>
    </recommendedName>
</protein>
<dbReference type="GO" id="GO:0006412">
    <property type="term" value="P:translation"/>
    <property type="evidence" value="ECO:0007669"/>
    <property type="project" value="UniProtKB-UniRule"/>
</dbReference>
<dbReference type="InterPro" id="IPR023803">
    <property type="entry name" value="Ribosomal_bS16_dom_sf"/>
</dbReference>
<dbReference type="InterPro" id="IPR000307">
    <property type="entry name" value="Ribosomal_bS16"/>
</dbReference>
<evidence type="ECO:0000256" key="3">
    <source>
        <dbReference type="HAMAP-Rule" id="MF_00385"/>
    </source>
</evidence>
<dbReference type="GO" id="GO:0015935">
    <property type="term" value="C:small ribosomal subunit"/>
    <property type="evidence" value="ECO:0007669"/>
    <property type="project" value="TreeGrafter"/>
</dbReference>
<dbReference type="SUPFAM" id="SSF54565">
    <property type="entry name" value="Ribosomal protein S16"/>
    <property type="match status" value="1"/>
</dbReference>
<name>A0A1F7HII2_9BACT</name>
<dbReference type="AlphaFoldDB" id="A0A1F7HII2"/>
<comment type="similarity">
    <text evidence="3">Belongs to the bacterial ribosomal protein bS16 family.</text>
</comment>
<reference evidence="4 5" key="1">
    <citation type="journal article" date="2016" name="Nat. Commun.">
        <title>Thousands of microbial genomes shed light on interconnected biogeochemical processes in an aquifer system.</title>
        <authorList>
            <person name="Anantharaman K."/>
            <person name="Brown C.T."/>
            <person name="Hug L.A."/>
            <person name="Sharon I."/>
            <person name="Castelle C.J."/>
            <person name="Probst A.J."/>
            <person name="Thomas B.C."/>
            <person name="Singh A."/>
            <person name="Wilkins M.J."/>
            <person name="Karaoz U."/>
            <person name="Brodie E.L."/>
            <person name="Williams K.H."/>
            <person name="Hubbard S.S."/>
            <person name="Banfield J.F."/>
        </authorList>
    </citation>
    <scope>NUCLEOTIDE SEQUENCE [LARGE SCALE GENOMIC DNA]</scope>
</reference>